<keyword evidence="3 5" id="KW-0418">Kinase</keyword>
<accession>A0A125W8M3</accession>
<dbReference type="InterPro" id="IPR011611">
    <property type="entry name" value="PfkB_dom"/>
</dbReference>
<evidence type="ECO:0000256" key="3">
    <source>
        <dbReference type="ARBA" id="ARBA00022777"/>
    </source>
</evidence>
<dbReference type="PANTHER" id="PTHR43320">
    <property type="entry name" value="SUGAR KINASE"/>
    <property type="match status" value="1"/>
</dbReference>
<dbReference type="AlphaFoldDB" id="A0A125W8M3"/>
<dbReference type="CDD" id="cd01166">
    <property type="entry name" value="KdgK"/>
    <property type="match status" value="1"/>
</dbReference>
<feature type="domain" description="Carbohydrate kinase PfkB" evidence="4">
    <location>
        <begin position="1"/>
        <end position="315"/>
    </location>
</feature>
<reference evidence="5 6" key="1">
    <citation type="submission" date="2010-07" db="EMBL/GenBank/DDBJ databases">
        <authorList>
            <person name="Sid Ahmed O."/>
        </authorList>
    </citation>
    <scope>NUCLEOTIDE SEQUENCE [LARGE SCALE GENOMIC DNA]</scope>
    <source>
        <strain evidence="5 6">TX4248</strain>
    </source>
</reference>
<dbReference type="InterPro" id="IPR029056">
    <property type="entry name" value="Ribokinase-like"/>
</dbReference>
<dbReference type="HOGENOM" id="CLU_027634_0_1_9"/>
<organism evidence="5 6">
    <name type="scientific">Enterococcus faecalis TX4248</name>
    <dbReference type="NCBI Taxonomy" id="749495"/>
    <lineage>
        <taxon>Bacteria</taxon>
        <taxon>Bacillati</taxon>
        <taxon>Bacillota</taxon>
        <taxon>Bacilli</taxon>
        <taxon>Lactobacillales</taxon>
        <taxon>Enterococcaceae</taxon>
        <taxon>Enterococcus</taxon>
    </lineage>
</organism>
<dbReference type="InterPro" id="IPR052700">
    <property type="entry name" value="Carb_kinase_PfkB-like"/>
</dbReference>
<comment type="similarity">
    <text evidence="1">Belongs to the carbohydrate kinase PfkB family.</text>
</comment>
<sequence length="335" mass="36830">MGKVVTLGEIMLRLSTPVGIRVAQTENFAVHYGGGEANVAISLANYGHQVTFASKVPDNSLGEAAKKHLSRYGVSTEFVRTGGTRLGTYYLETGTGERAASVVYDRAYSSFAQIEEMEWDLHELFSGVEIFHISGITAALSKNWQSMTVALVKAAKQAGCQVSFDINYRGKLWSQKEASVALKAILPFVDICSAGVLDARYLLEIPEPEEELEDALTWYYRKMQERYPNIQVFYSTKRQVHSATDNELIGTLWYKGAYYTSKCHRLQPIVDRVGAGDAFAGGVLHGILAAYDPQTCIDFATAASALKHTVHGDCNQFSQKEVLAFLATGSGKINR</sequence>
<dbReference type="GO" id="GO:0016301">
    <property type="term" value="F:kinase activity"/>
    <property type="evidence" value="ECO:0007669"/>
    <property type="project" value="UniProtKB-KW"/>
</dbReference>
<dbReference type="SUPFAM" id="SSF53613">
    <property type="entry name" value="Ribokinase-like"/>
    <property type="match status" value="1"/>
</dbReference>
<protein>
    <submittedName>
        <fullName evidence="5">Kinase, PfkB family</fullName>
    </submittedName>
</protein>
<keyword evidence="2" id="KW-0808">Transferase</keyword>
<proteinExistence type="inferred from homology"/>
<dbReference type="Proteomes" id="UP000004846">
    <property type="component" value="Unassembled WGS sequence"/>
</dbReference>
<evidence type="ECO:0000313" key="5">
    <source>
        <dbReference type="EMBL" id="EFM83644.1"/>
    </source>
</evidence>
<evidence type="ECO:0000256" key="2">
    <source>
        <dbReference type="ARBA" id="ARBA00022679"/>
    </source>
</evidence>
<dbReference type="Gene3D" id="3.40.1190.20">
    <property type="match status" value="1"/>
</dbReference>
<dbReference type="Pfam" id="PF00294">
    <property type="entry name" value="PfkB"/>
    <property type="match status" value="1"/>
</dbReference>
<evidence type="ECO:0000256" key="1">
    <source>
        <dbReference type="ARBA" id="ARBA00010688"/>
    </source>
</evidence>
<comment type="caution">
    <text evidence="5">The sequence shown here is derived from an EMBL/GenBank/DDBJ whole genome shotgun (WGS) entry which is preliminary data.</text>
</comment>
<evidence type="ECO:0000259" key="4">
    <source>
        <dbReference type="Pfam" id="PF00294"/>
    </source>
</evidence>
<dbReference type="PANTHER" id="PTHR43320:SF2">
    <property type="entry name" value="2-DEHYDRO-3-DEOXYGLUCONOKINASE_2-DEHYDRO-3-DEOXYGALACTONOKINASE"/>
    <property type="match status" value="1"/>
</dbReference>
<dbReference type="EMBL" id="AEBR01000021">
    <property type="protein sequence ID" value="EFM83644.1"/>
    <property type="molecule type" value="Genomic_DNA"/>
</dbReference>
<gene>
    <name evidence="5" type="ORF">HMPREF9498_00746</name>
</gene>
<name>A0A125W8M3_ENTFL</name>
<dbReference type="RefSeq" id="WP_002385349.1">
    <property type="nucleotide sequence ID" value="NZ_GL454427.1"/>
</dbReference>
<evidence type="ECO:0000313" key="6">
    <source>
        <dbReference type="Proteomes" id="UP000004846"/>
    </source>
</evidence>